<dbReference type="RefSeq" id="WP_126143726.1">
    <property type="nucleotide sequence ID" value="NZ_RXHU01000078.1"/>
</dbReference>
<dbReference type="EMBL" id="RXHU01000078">
    <property type="protein sequence ID" value="RTE05743.1"/>
    <property type="molecule type" value="Genomic_DNA"/>
</dbReference>
<organism evidence="2 3">
    <name type="scientific">Paenibacillus whitsoniae</name>
    <dbReference type="NCBI Taxonomy" id="2496558"/>
    <lineage>
        <taxon>Bacteria</taxon>
        <taxon>Bacillati</taxon>
        <taxon>Bacillota</taxon>
        <taxon>Bacilli</taxon>
        <taxon>Bacillales</taxon>
        <taxon>Paenibacillaceae</taxon>
        <taxon>Paenibacillus</taxon>
    </lineage>
</organism>
<feature type="transmembrane region" description="Helical" evidence="1">
    <location>
        <begin position="78"/>
        <end position="95"/>
    </location>
</feature>
<sequence>MHPFTRKWQWTLLVWIILGLFVFPLTPPISHQPEVNTDALVLASTSQVLTVQPGLPTKEIIQLQLPSQPVYEDAQQRYDTTVFVIFIVYLIYPIWKRLKVLLLAFLKFTSTYMGLIFSSHSVHPTK</sequence>
<name>A0A430J7S5_9BACL</name>
<feature type="transmembrane region" description="Helical" evidence="1">
    <location>
        <begin position="12"/>
        <end position="30"/>
    </location>
</feature>
<keyword evidence="1" id="KW-0812">Transmembrane</keyword>
<reference evidence="2 3" key="1">
    <citation type="submission" date="2018-12" db="EMBL/GenBank/DDBJ databases">
        <title>Bacillus ochoae sp. nov., Paenibacillus whitsoniae sp. nov., Paenibacillus spiritus sp. nov. Isolated from the Mars Exploration Rover during spacecraft assembly.</title>
        <authorList>
            <person name="Seuylemezian A."/>
            <person name="Vaishampayan P."/>
        </authorList>
    </citation>
    <scope>NUCLEOTIDE SEQUENCE [LARGE SCALE GENOMIC DNA]</scope>
    <source>
        <strain evidence="2 3">MER 54</strain>
    </source>
</reference>
<comment type="caution">
    <text evidence="2">The sequence shown here is derived from an EMBL/GenBank/DDBJ whole genome shotgun (WGS) entry which is preliminary data.</text>
</comment>
<keyword evidence="1" id="KW-0472">Membrane</keyword>
<accession>A0A430J7S5</accession>
<evidence type="ECO:0000313" key="2">
    <source>
        <dbReference type="EMBL" id="RTE05743.1"/>
    </source>
</evidence>
<keyword evidence="1" id="KW-1133">Transmembrane helix</keyword>
<protein>
    <submittedName>
        <fullName evidence="2">Uncharacterized protein</fullName>
    </submittedName>
</protein>
<dbReference type="AlphaFoldDB" id="A0A430J7S5"/>
<evidence type="ECO:0000313" key="3">
    <source>
        <dbReference type="Proteomes" id="UP000276128"/>
    </source>
</evidence>
<gene>
    <name evidence="2" type="ORF">EJQ19_23720</name>
</gene>
<dbReference type="OrthoDB" id="2609885at2"/>
<proteinExistence type="predicted"/>
<keyword evidence="3" id="KW-1185">Reference proteome</keyword>
<evidence type="ECO:0000256" key="1">
    <source>
        <dbReference type="SAM" id="Phobius"/>
    </source>
</evidence>
<dbReference type="Proteomes" id="UP000276128">
    <property type="component" value="Unassembled WGS sequence"/>
</dbReference>
<feature type="transmembrane region" description="Helical" evidence="1">
    <location>
        <begin position="100"/>
        <end position="120"/>
    </location>
</feature>